<dbReference type="RefSeq" id="WP_109727912.1">
    <property type="nucleotide sequence ID" value="NZ_QGDI01000017.1"/>
</dbReference>
<evidence type="ECO:0000313" key="1">
    <source>
        <dbReference type="EMBL" id="PWJ09955.1"/>
    </source>
</evidence>
<dbReference type="AlphaFoldDB" id="A0A315XT72"/>
<sequence length="150" mass="17256">MDVSTRIEELFEKEAYLIDILPETVSRDAGGRYFSVEEYFRSHRSELDRRLTRILLRLYCCYDMTAVTEEGTAEQPQAARLAALLEKVFREDRGFVNIYLPECDALITFYGGDLYMTVYNIGGEARELLSQLVSAEGLFFREAPVNNAKE</sequence>
<proteinExistence type="predicted"/>
<evidence type="ECO:0000313" key="2">
    <source>
        <dbReference type="Proteomes" id="UP000245720"/>
    </source>
</evidence>
<gene>
    <name evidence="1" type="ORF">IE37_03249</name>
</gene>
<dbReference type="OrthoDB" id="1821208at2"/>
<accession>A0A315XT72</accession>
<reference evidence="1 2" key="1">
    <citation type="submission" date="2018-05" db="EMBL/GenBank/DDBJ databases">
        <title>The Hungate 1000. A catalogue of reference genomes from the rumen microbiome.</title>
        <authorList>
            <person name="Kelly W."/>
        </authorList>
    </citation>
    <scope>NUCLEOTIDE SEQUENCE [LARGE SCALE GENOMIC DNA]</scope>
    <source>
        <strain evidence="1 2">SAb67</strain>
    </source>
</reference>
<dbReference type="EMBL" id="QGDI01000017">
    <property type="protein sequence ID" value="PWJ09955.1"/>
    <property type="molecule type" value="Genomic_DNA"/>
</dbReference>
<comment type="caution">
    <text evidence="1">The sequence shown here is derived from an EMBL/GenBank/DDBJ whole genome shotgun (WGS) entry which is preliminary data.</text>
</comment>
<name>A0A315XT72_RUMFL</name>
<organism evidence="1 2">
    <name type="scientific">Ruminococcus flavefaciens</name>
    <dbReference type="NCBI Taxonomy" id="1265"/>
    <lineage>
        <taxon>Bacteria</taxon>
        <taxon>Bacillati</taxon>
        <taxon>Bacillota</taxon>
        <taxon>Clostridia</taxon>
        <taxon>Eubacteriales</taxon>
        <taxon>Oscillospiraceae</taxon>
        <taxon>Ruminococcus</taxon>
    </lineage>
</organism>
<dbReference type="Proteomes" id="UP000245720">
    <property type="component" value="Unassembled WGS sequence"/>
</dbReference>
<protein>
    <submittedName>
        <fullName evidence="1">Uncharacterized protein</fullName>
    </submittedName>
</protein>